<feature type="transmembrane region" description="Helical" evidence="2">
    <location>
        <begin position="100"/>
        <end position="122"/>
    </location>
</feature>
<reference evidence="4 5" key="2">
    <citation type="submission" date="2019-03" db="EMBL/GenBank/DDBJ databases">
        <title>Draft Genome Sequences of Six Type Strains of the Genus Massilia.</title>
        <authorList>
            <person name="Miess H."/>
            <person name="Frediansyhah A."/>
            <person name="Gross H."/>
        </authorList>
    </citation>
    <scope>NUCLEOTIDE SEQUENCE [LARGE SCALE GENOMIC DNA]</scope>
    <source>
        <strain evidence="4 5">DSM 17505</strain>
    </source>
</reference>
<proteinExistence type="predicted"/>
<keyword evidence="5" id="KW-1185">Reference proteome</keyword>
<evidence type="ECO:0000256" key="2">
    <source>
        <dbReference type="SAM" id="Phobius"/>
    </source>
</evidence>
<evidence type="ECO:0000313" key="6">
    <source>
        <dbReference type="Proteomes" id="UP000619512"/>
    </source>
</evidence>
<evidence type="ECO:0000313" key="4">
    <source>
        <dbReference type="EMBL" id="QBQ36572.1"/>
    </source>
</evidence>
<gene>
    <name evidence="4" type="ORF">E1742_10665</name>
    <name evidence="3" type="ORF">GCM10007388_03360</name>
</gene>
<dbReference type="OrthoDB" id="7067425at2"/>
<protein>
    <submittedName>
        <fullName evidence="3">Uncharacterized protein</fullName>
    </submittedName>
</protein>
<reference evidence="3" key="1">
    <citation type="journal article" date="2014" name="Int. J. Syst. Evol. Microbiol.">
        <title>Complete genome sequence of Corynebacterium casei LMG S-19264T (=DSM 44701T), isolated from a smear-ripened cheese.</title>
        <authorList>
            <consortium name="US DOE Joint Genome Institute (JGI-PGF)"/>
            <person name="Walter F."/>
            <person name="Albersmeier A."/>
            <person name="Kalinowski J."/>
            <person name="Ruckert C."/>
        </authorList>
    </citation>
    <scope>NUCLEOTIDE SEQUENCE</scope>
    <source>
        <strain evidence="3">KCTC 12344</strain>
    </source>
</reference>
<dbReference type="EMBL" id="BMWW01000001">
    <property type="protein sequence ID" value="GGY74311.1"/>
    <property type="molecule type" value="Genomic_DNA"/>
</dbReference>
<evidence type="ECO:0000313" key="3">
    <source>
        <dbReference type="EMBL" id="GGY74311.1"/>
    </source>
</evidence>
<organism evidence="3 6">
    <name type="scientific">Pseudoduganella plicata</name>
    <dbReference type="NCBI Taxonomy" id="321984"/>
    <lineage>
        <taxon>Bacteria</taxon>
        <taxon>Pseudomonadati</taxon>
        <taxon>Pseudomonadota</taxon>
        <taxon>Betaproteobacteria</taxon>
        <taxon>Burkholderiales</taxon>
        <taxon>Oxalobacteraceae</taxon>
        <taxon>Telluria group</taxon>
        <taxon>Pseudoduganella</taxon>
    </lineage>
</organism>
<sequence>MPEDDEVADPRQSAPPAGSVDRHENAEIQETLDATVGAGKPAPGLSTPEVTGNYDPGRYQDATRSYIAYWLLGLLTLMVVGGFGMLLVVPQVTFDDLKSILELVFGPIVALVSAATGFYFGAQQPGAGKKP</sequence>
<evidence type="ECO:0000313" key="5">
    <source>
        <dbReference type="Proteomes" id="UP000294359"/>
    </source>
</evidence>
<name>A0A4P7BEM5_9BURK</name>
<feature type="region of interest" description="Disordered" evidence="1">
    <location>
        <begin position="1"/>
        <end position="56"/>
    </location>
</feature>
<dbReference type="Proteomes" id="UP000619512">
    <property type="component" value="Unassembled WGS sequence"/>
</dbReference>
<dbReference type="Proteomes" id="UP000294359">
    <property type="component" value="Chromosome"/>
</dbReference>
<keyword evidence="2" id="KW-0812">Transmembrane</keyword>
<keyword evidence="2" id="KW-0472">Membrane</keyword>
<accession>A0A4P7BEM5</accession>
<feature type="transmembrane region" description="Helical" evidence="2">
    <location>
        <begin position="67"/>
        <end position="88"/>
    </location>
</feature>
<dbReference type="AlphaFoldDB" id="A0A4P7BEM5"/>
<dbReference type="RefSeq" id="WP_134384852.1">
    <property type="nucleotide sequence ID" value="NZ_BMWW01000001.1"/>
</dbReference>
<dbReference type="EMBL" id="CP038026">
    <property type="protein sequence ID" value="QBQ36572.1"/>
    <property type="molecule type" value="Genomic_DNA"/>
</dbReference>
<keyword evidence="2" id="KW-1133">Transmembrane helix</keyword>
<reference evidence="3" key="3">
    <citation type="submission" date="2022-12" db="EMBL/GenBank/DDBJ databases">
        <authorList>
            <person name="Sun Q."/>
            <person name="Kim S."/>
        </authorList>
    </citation>
    <scope>NUCLEOTIDE SEQUENCE</scope>
    <source>
        <strain evidence="3">KCTC 12344</strain>
    </source>
</reference>
<evidence type="ECO:0000256" key="1">
    <source>
        <dbReference type="SAM" id="MobiDB-lite"/>
    </source>
</evidence>